<evidence type="ECO:0000256" key="2">
    <source>
        <dbReference type="SAM" id="Phobius"/>
    </source>
</evidence>
<evidence type="ECO:0000313" key="3">
    <source>
        <dbReference type="EMBL" id="GAA3797196.1"/>
    </source>
</evidence>
<dbReference type="EMBL" id="BAABDE010000016">
    <property type="protein sequence ID" value="GAA3797196.1"/>
    <property type="molecule type" value="Genomic_DNA"/>
</dbReference>
<feature type="transmembrane region" description="Helical" evidence="2">
    <location>
        <begin position="29"/>
        <end position="50"/>
    </location>
</feature>
<keyword evidence="2" id="KW-0812">Transmembrane</keyword>
<gene>
    <name evidence="3" type="ORF">GCM10022403_033900</name>
</gene>
<feature type="compositionally biased region" description="Basic and acidic residues" evidence="1">
    <location>
        <begin position="175"/>
        <end position="193"/>
    </location>
</feature>
<feature type="region of interest" description="Disordered" evidence="1">
    <location>
        <begin position="131"/>
        <end position="214"/>
    </location>
</feature>
<dbReference type="Proteomes" id="UP001501009">
    <property type="component" value="Unassembled WGS sequence"/>
</dbReference>
<evidence type="ECO:0000313" key="4">
    <source>
        <dbReference type="Proteomes" id="UP001501009"/>
    </source>
</evidence>
<comment type="caution">
    <text evidence="3">The sequence shown here is derived from an EMBL/GenBank/DDBJ whole genome shotgun (WGS) entry which is preliminary data.</text>
</comment>
<evidence type="ECO:0000256" key="1">
    <source>
        <dbReference type="SAM" id="MobiDB-lite"/>
    </source>
</evidence>
<accession>A0ABP7HM86</accession>
<protein>
    <submittedName>
        <fullName evidence="3">Uncharacterized protein</fullName>
    </submittedName>
</protein>
<organism evidence="3 4">
    <name type="scientific">Streptomyces coacervatus</name>
    <dbReference type="NCBI Taxonomy" id="647381"/>
    <lineage>
        <taxon>Bacteria</taxon>
        <taxon>Bacillati</taxon>
        <taxon>Actinomycetota</taxon>
        <taxon>Actinomycetes</taxon>
        <taxon>Kitasatosporales</taxon>
        <taxon>Streptomycetaceae</taxon>
        <taxon>Streptomyces</taxon>
    </lineage>
</organism>
<proteinExistence type="predicted"/>
<keyword evidence="2" id="KW-0472">Membrane</keyword>
<keyword evidence="2" id="KW-1133">Transmembrane helix</keyword>
<sequence length="214" mass="23155">MLRKVPIVTPMVAASSSLFWAYFRRPARIITLSWSVVQGAGVGVASGAVMPWGRACRRRWHAIGFRECGRLSGIGPRVLGLLQGLEQQRLIQESAGRVVDKARAEVLQDTIVAHLEGGAAATVILTRFRHGPAAHHEQRGHDGQQERAGGDTDRLPRDRDLGQQRRHGASGLESVEARLRADQQDEARDRADDGAGDAEQGLDGHRAGVSARAA</sequence>
<feature type="transmembrane region" description="Helical" evidence="2">
    <location>
        <begin position="7"/>
        <end position="23"/>
    </location>
</feature>
<keyword evidence="4" id="KW-1185">Reference proteome</keyword>
<feature type="compositionally biased region" description="Basic and acidic residues" evidence="1">
    <location>
        <begin position="134"/>
        <end position="163"/>
    </location>
</feature>
<reference evidence="4" key="1">
    <citation type="journal article" date="2019" name="Int. J. Syst. Evol. Microbiol.">
        <title>The Global Catalogue of Microorganisms (GCM) 10K type strain sequencing project: providing services to taxonomists for standard genome sequencing and annotation.</title>
        <authorList>
            <consortium name="The Broad Institute Genomics Platform"/>
            <consortium name="The Broad Institute Genome Sequencing Center for Infectious Disease"/>
            <person name="Wu L."/>
            <person name="Ma J."/>
        </authorList>
    </citation>
    <scope>NUCLEOTIDE SEQUENCE [LARGE SCALE GENOMIC DNA]</scope>
    <source>
        <strain evidence="4">JCM 17138</strain>
    </source>
</reference>
<name>A0ABP7HM86_9ACTN</name>